<gene>
    <name evidence="1" type="ORF">BOLFYP28_01263</name>
</gene>
<evidence type="ECO:0000313" key="1">
    <source>
        <dbReference type="EMBL" id="VYT06244.1"/>
    </source>
</evidence>
<dbReference type="EMBL" id="CACRTD010000025">
    <property type="protein sequence ID" value="VYT06244.1"/>
    <property type="molecule type" value="Genomic_DNA"/>
</dbReference>
<reference evidence="1" key="1">
    <citation type="submission" date="2019-11" db="EMBL/GenBank/DDBJ databases">
        <authorList>
            <person name="Feng L."/>
        </authorList>
    </citation>
    <scope>NUCLEOTIDE SEQUENCE</scope>
    <source>
        <strain evidence="1">BovatusLFYP28</strain>
    </source>
</reference>
<name>A0A6N2TK36_BACOV</name>
<proteinExistence type="predicted"/>
<dbReference type="AlphaFoldDB" id="A0A6N2TK36"/>
<sequence>MELKKIRDGYSAYCCMAHTIVKGGTKRTDPKGVLPHFKCNCGKFNCKYE</sequence>
<organism evidence="1">
    <name type="scientific">Bacteroides ovatus</name>
    <dbReference type="NCBI Taxonomy" id="28116"/>
    <lineage>
        <taxon>Bacteria</taxon>
        <taxon>Pseudomonadati</taxon>
        <taxon>Bacteroidota</taxon>
        <taxon>Bacteroidia</taxon>
        <taxon>Bacteroidales</taxon>
        <taxon>Bacteroidaceae</taxon>
        <taxon>Bacteroides</taxon>
    </lineage>
</organism>
<accession>A0A6N2TK36</accession>
<protein>
    <submittedName>
        <fullName evidence="1">Uncharacterized protein</fullName>
    </submittedName>
</protein>